<keyword evidence="3" id="KW-1185">Reference proteome</keyword>
<comment type="caution">
    <text evidence="2">The sequence shown here is derived from an EMBL/GenBank/DDBJ whole genome shotgun (WGS) entry which is preliminary data.</text>
</comment>
<gene>
    <name evidence="2" type="ORF">BPMI_00184c</name>
</gene>
<evidence type="ECO:0000313" key="2">
    <source>
        <dbReference type="EMBL" id="KMQ80265.1"/>
    </source>
</evidence>
<accession>A0ABR5HLJ3</accession>
<proteinExistence type="predicted"/>
<dbReference type="EMBL" id="LELG01000122">
    <property type="protein sequence ID" value="KMQ80265.1"/>
    <property type="molecule type" value="Genomic_DNA"/>
</dbReference>
<evidence type="ECO:0000313" key="3">
    <source>
        <dbReference type="Proteomes" id="UP000242951"/>
    </source>
</evidence>
<sequence>MRLYAGDIEECFRFLNARRAEDGLSAEYWHYMGEDDHLLEVSAGNLDEHSTYVVGHHQNSRGRAGNRARRACRTHARGRLHARIRRQCHVDRSVHPLHFALSHARGHAAHALHRTTRCVVRRLHARRHDRRAPGRHRIGIFWSSCESPGNFARKSFCLPDLDALFNASDDIHWIVDATRLRIEALASGSAPPTPAASRRLIPRPGSRSPSRSSTSWTRSSARWQPEPYYGRARQAVLSAVQRGGRLALRTRAGLHAVVSGHAPRSRAAVRRLDGTGGMTRALLASGS</sequence>
<name>A0ABR5HLJ3_9BURK</name>
<feature type="region of interest" description="Disordered" evidence="1">
    <location>
        <begin position="187"/>
        <end position="219"/>
    </location>
</feature>
<protein>
    <submittedName>
        <fullName evidence="2">Uncharacterized protein</fullName>
    </submittedName>
</protein>
<reference evidence="2 3" key="1">
    <citation type="submission" date="2015-06" db="EMBL/GenBank/DDBJ databases">
        <title>Comparative genomics of Burkholderia leaf nodule symbionts.</title>
        <authorList>
            <person name="Carlier A."/>
            <person name="Eberl L."/>
            <person name="Pinto-Carbo M."/>
        </authorList>
    </citation>
    <scope>NUCLEOTIDE SEQUENCE [LARGE SCALE GENOMIC DNA]</scope>
    <source>
        <strain evidence="2 3">UZHbot3</strain>
    </source>
</reference>
<organism evidence="2 3">
    <name type="scientific">Candidatus Burkholderia pumila</name>
    <dbReference type="NCBI Taxonomy" id="1090375"/>
    <lineage>
        <taxon>Bacteria</taxon>
        <taxon>Pseudomonadati</taxon>
        <taxon>Pseudomonadota</taxon>
        <taxon>Betaproteobacteria</taxon>
        <taxon>Burkholderiales</taxon>
        <taxon>Burkholderiaceae</taxon>
        <taxon>Burkholderia</taxon>
    </lineage>
</organism>
<dbReference type="Proteomes" id="UP000242951">
    <property type="component" value="Unassembled WGS sequence"/>
</dbReference>
<evidence type="ECO:0000256" key="1">
    <source>
        <dbReference type="SAM" id="MobiDB-lite"/>
    </source>
</evidence>